<dbReference type="KEGG" id="mdr:MDOR_06580"/>
<feature type="region of interest" description="Disordered" evidence="1">
    <location>
        <begin position="74"/>
        <end position="111"/>
    </location>
</feature>
<dbReference type="RefSeq" id="WP_235849918.1">
    <property type="nucleotide sequence ID" value="NZ_AP022605.1"/>
</dbReference>
<evidence type="ECO:0000256" key="1">
    <source>
        <dbReference type="SAM" id="MobiDB-lite"/>
    </source>
</evidence>
<accession>A0A7I7VMG0</accession>
<organism evidence="2 3">
    <name type="scientific">Mycolicibacterium doricum</name>
    <dbReference type="NCBI Taxonomy" id="126673"/>
    <lineage>
        <taxon>Bacteria</taxon>
        <taxon>Bacillati</taxon>
        <taxon>Actinomycetota</taxon>
        <taxon>Actinomycetes</taxon>
        <taxon>Mycobacteriales</taxon>
        <taxon>Mycobacteriaceae</taxon>
        <taxon>Mycolicibacterium</taxon>
    </lineage>
</organism>
<gene>
    <name evidence="2" type="ORF">MDOR_06580</name>
</gene>
<evidence type="ECO:0000313" key="3">
    <source>
        <dbReference type="Proteomes" id="UP000467201"/>
    </source>
</evidence>
<evidence type="ECO:0000313" key="2">
    <source>
        <dbReference type="EMBL" id="BBZ06489.1"/>
    </source>
</evidence>
<sequence length="111" mass="11997">MFDGSLPEVGDLRALGDAELVAAAGGWTRVESAAAARKLAVMAEVFRRRTGLDDATDRNNWFVDPEASAVSELAAAGEHHRKARDVPDPPRGHAARPSPQGRRLVRTWADQ</sequence>
<reference evidence="2 3" key="1">
    <citation type="journal article" date="2019" name="Emerg. Microbes Infect.">
        <title>Comprehensive subspecies identification of 175 nontuberculous mycobacteria species based on 7547 genomic profiles.</title>
        <authorList>
            <person name="Matsumoto Y."/>
            <person name="Kinjo T."/>
            <person name="Motooka D."/>
            <person name="Nabeya D."/>
            <person name="Jung N."/>
            <person name="Uechi K."/>
            <person name="Horii T."/>
            <person name="Iida T."/>
            <person name="Fujita J."/>
            <person name="Nakamura S."/>
        </authorList>
    </citation>
    <scope>NUCLEOTIDE SEQUENCE [LARGE SCALE GENOMIC DNA]</scope>
    <source>
        <strain evidence="2 3">JCM 12405</strain>
    </source>
</reference>
<dbReference type="EMBL" id="AP022605">
    <property type="protein sequence ID" value="BBZ06489.1"/>
    <property type="molecule type" value="Genomic_DNA"/>
</dbReference>
<protein>
    <submittedName>
        <fullName evidence="2">Uncharacterized protein</fullName>
    </submittedName>
</protein>
<dbReference type="Proteomes" id="UP000467201">
    <property type="component" value="Chromosome"/>
</dbReference>
<name>A0A7I7VMG0_9MYCO</name>
<proteinExistence type="predicted"/>
<dbReference type="AlphaFoldDB" id="A0A7I7VMG0"/>